<dbReference type="AlphaFoldDB" id="A0A2J6QIE0"/>
<proteinExistence type="predicted"/>
<dbReference type="OrthoDB" id="68575at2759"/>
<keyword evidence="1" id="KW-0732">Signal</keyword>
<dbReference type="InterPro" id="IPR036188">
    <property type="entry name" value="FAD/NAD-bd_sf"/>
</dbReference>
<gene>
    <name evidence="2" type="ORF">NA56DRAFT_642242</name>
</gene>
<accession>A0A2J6QIE0</accession>
<dbReference type="Proteomes" id="UP000235672">
    <property type="component" value="Unassembled WGS sequence"/>
</dbReference>
<keyword evidence="3" id="KW-1185">Reference proteome</keyword>
<sequence>MALRKLLLALFALSFSAIGHCNPVTAPNFASSEIITSDFVIIGGGSSGTYAATRLRESGKTITLIEREAVLGGHVNTYHDPVTGLTFDYGVVYFYNMSVVTNYFEHYNVPLGPPNDLFSTNITYYANFATATPIPNDPFPSDNALGAALFAYVDQLAKYPFLSNGYNLPTPVPADLLLNFGDFVAKYQLQGMVYTAFYYLQGIGNILDQLTLYILKYLPAFTVQSILTGAFITTVHHNNHQLYDNALAAFGSSALVSSTVTQVIRFDDGVEVVVCTPSGTKLIKASKLLIAIQPNLDSLKFMDFDIEERSLFGQFNNSYYWDALIRNPGLPTGACIDNANTAAALALPDLPGMYSICSTVIPDVYSVDYTSPYALSDDFVKKDILKTTAKLVKAFEFPPVNGTPEFVGFNNHSPYELTVSTDAISSGFYDKLNALQGKRNTWYTGATWQEHDSSLIWNWTEYTLLPKMLAV</sequence>
<dbReference type="Gene3D" id="3.30.70.1990">
    <property type="match status" value="1"/>
</dbReference>
<reference evidence="2 3" key="1">
    <citation type="submission" date="2016-05" db="EMBL/GenBank/DDBJ databases">
        <title>A degradative enzymes factory behind the ericoid mycorrhizal symbiosis.</title>
        <authorList>
            <consortium name="DOE Joint Genome Institute"/>
            <person name="Martino E."/>
            <person name="Morin E."/>
            <person name="Grelet G."/>
            <person name="Kuo A."/>
            <person name="Kohler A."/>
            <person name="Daghino S."/>
            <person name="Barry K."/>
            <person name="Choi C."/>
            <person name="Cichocki N."/>
            <person name="Clum A."/>
            <person name="Copeland A."/>
            <person name="Hainaut M."/>
            <person name="Haridas S."/>
            <person name="Labutti K."/>
            <person name="Lindquist E."/>
            <person name="Lipzen A."/>
            <person name="Khouja H.-R."/>
            <person name="Murat C."/>
            <person name="Ohm R."/>
            <person name="Olson A."/>
            <person name="Spatafora J."/>
            <person name="Veneault-Fourrey C."/>
            <person name="Henrissat B."/>
            <person name="Grigoriev I."/>
            <person name="Martin F."/>
            <person name="Perotto S."/>
        </authorList>
    </citation>
    <scope>NUCLEOTIDE SEQUENCE [LARGE SCALE GENOMIC DNA]</scope>
    <source>
        <strain evidence="2 3">UAMH 7357</strain>
    </source>
</reference>
<feature type="chain" id="PRO_5014430720" evidence="1">
    <location>
        <begin position="22"/>
        <end position="471"/>
    </location>
</feature>
<evidence type="ECO:0000313" key="3">
    <source>
        <dbReference type="Proteomes" id="UP000235672"/>
    </source>
</evidence>
<dbReference type="Pfam" id="PF13450">
    <property type="entry name" value="NAD_binding_8"/>
    <property type="match status" value="1"/>
</dbReference>
<name>A0A2J6QIE0_9HELO</name>
<organism evidence="2 3">
    <name type="scientific">Hyaloscypha hepaticicola</name>
    <dbReference type="NCBI Taxonomy" id="2082293"/>
    <lineage>
        <taxon>Eukaryota</taxon>
        <taxon>Fungi</taxon>
        <taxon>Dikarya</taxon>
        <taxon>Ascomycota</taxon>
        <taxon>Pezizomycotina</taxon>
        <taxon>Leotiomycetes</taxon>
        <taxon>Helotiales</taxon>
        <taxon>Hyaloscyphaceae</taxon>
        <taxon>Hyaloscypha</taxon>
    </lineage>
</organism>
<dbReference type="Gene3D" id="3.50.50.60">
    <property type="entry name" value="FAD/NAD(P)-binding domain"/>
    <property type="match status" value="1"/>
</dbReference>
<dbReference type="Gene3D" id="1.10.405.20">
    <property type="match status" value="1"/>
</dbReference>
<dbReference type="SUPFAM" id="SSF51905">
    <property type="entry name" value="FAD/NAD(P)-binding domain"/>
    <property type="match status" value="1"/>
</dbReference>
<feature type="signal peptide" evidence="1">
    <location>
        <begin position="1"/>
        <end position="21"/>
    </location>
</feature>
<protein>
    <submittedName>
        <fullName evidence="2">Flavin-containing superfamily amine oxidase</fullName>
    </submittedName>
</protein>
<evidence type="ECO:0000313" key="2">
    <source>
        <dbReference type="EMBL" id="PMD26014.1"/>
    </source>
</evidence>
<evidence type="ECO:0000256" key="1">
    <source>
        <dbReference type="SAM" id="SignalP"/>
    </source>
</evidence>
<dbReference type="EMBL" id="KZ613469">
    <property type="protein sequence ID" value="PMD26014.1"/>
    <property type="molecule type" value="Genomic_DNA"/>
</dbReference>